<feature type="region of interest" description="Disordered" evidence="3">
    <location>
        <begin position="335"/>
        <end position="361"/>
    </location>
</feature>
<reference evidence="5 6" key="1">
    <citation type="journal article" date="2019" name="Sci. Rep.">
        <title>Comparative genomics of chytrid fungi reveal insights into the obligate biotrophic and pathogenic lifestyle of Synchytrium endobioticum.</title>
        <authorList>
            <person name="van de Vossenberg B.T.L.H."/>
            <person name="Warris S."/>
            <person name="Nguyen H.D.T."/>
            <person name="van Gent-Pelzer M.P.E."/>
            <person name="Joly D.L."/>
            <person name="van de Geest H.C."/>
            <person name="Bonants P.J.M."/>
            <person name="Smith D.S."/>
            <person name="Levesque C.A."/>
            <person name="van der Lee T.A.J."/>
        </authorList>
    </citation>
    <scope>NUCLEOTIDE SEQUENCE [LARGE SCALE GENOMIC DNA]</scope>
    <source>
        <strain evidence="5 6">LEV6574</strain>
    </source>
</reference>
<evidence type="ECO:0000313" key="6">
    <source>
        <dbReference type="Proteomes" id="UP000320475"/>
    </source>
</evidence>
<keyword evidence="1" id="KW-0479">Metal-binding</keyword>
<keyword evidence="2" id="KW-0175">Coiled coil</keyword>
<dbReference type="PANTHER" id="PTHR22166">
    <property type="entry name" value="ENDOPLASMIC RETICULUM JUNCTION FORMATION PROTEIN LUNAPARK"/>
    <property type="match status" value="1"/>
</dbReference>
<feature type="domain" description="Lunapark zinc ribbon" evidence="4">
    <location>
        <begin position="264"/>
        <end position="316"/>
    </location>
</feature>
<evidence type="ECO:0000259" key="4">
    <source>
        <dbReference type="Pfam" id="PF10058"/>
    </source>
</evidence>
<feature type="coiled-coil region" evidence="2">
    <location>
        <begin position="26"/>
        <end position="53"/>
    </location>
</feature>
<dbReference type="GO" id="GO:0071788">
    <property type="term" value="P:endoplasmic reticulum tubular network maintenance"/>
    <property type="evidence" value="ECO:0007669"/>
    <property type="project" value="UniProtKB-UniRule"/>
</dbReference>
<accession>A0A507DJ53</accession>
<protein>
    <recommendedName>
        <fullName evidence="1">Endoplasmic reticulum junction formation protein lunapark</fullName>
    </recommendedName>
</protein>
<keyword evidence="1" id="KW-0863">Zinc-finger</keyword>
<feature type="region of interest" description="Disordered" evidence="3">
    <location>
        <begin position="158"/>
        <end position="225"/>
    </location>
</feature>
<dbReference type="EMBL" id="QEAM01000002">
    <property type="protein sequence ID" value="TPX51682.1"/>
    <property type="molecule type" value="Genomic_DNA"/>
</dbReference>
<evidence type="ECO:0000256" key="1">
    <source>
        <dbReference type="RuleBase" id="RU367073"/>
    </source>
</evidence>
<dbReference type="OrthoDB" id="1725934at2759"/>
<comment type="function">
    <text evidence="1">Plays a role in determining ER morphology.</text>
</comment>
<comment type="subcellular location">
    <subcellularLocation>
        <location evidence="1">Endoplasmic reticulum membrane</location>
        <topology evidence="1">Multi-pass membrane protein</topology>
    </subcellularLocation>
</comment>
<dbReference type="InterPro" id="IPR040115">
    <property type="entry name" value="Lnp"/>
</dbReference>
<gene>
    <name evidence="5" type="ORF">SeLEV6574_g00159</name>
</gene>
<evidence type="ECO:0000256" key="2">
    <source>
        <dbReference type="SAM" id="Coils"/>
    </source>
</evidence>
<keyword evidence="1" id="KW-1133">Transmembrane helix</keyword>
<keyword evidence="1" id="KW-0812">Transmembrane</keyword>
<dbReference type="GO" id="GO:0098826">
    <property type="term" value="C:endoplasmic reticulum tubular network membrane"/>
    <property type="evidence" value="ECO:0007669"/>
    <property type="project" value="UniProtKB-UniRule"/>
</dbReference>
<keyword evidence="1" id="KW-0472">Membrane</keyword>
<comment type="similarity">
    <text evidence="1">Belongs to the lunapark family.</text>
</comment>
<feature type="transmembrane region" description="Helical" evidence="1">
    <location>
        <begin position="58"/>
        <end position="77"/>
    </location>
</feature>
<dbReference type="GO" id="GO:1903373">
    <property type="term" value="P:positive regulation of endoplasmic reticulum tubular network organization"/>
    <property type="evidence" value="ECO:0007669"/>
    <property type="project" value="UniProtKB-UniRule"/>
</dbReference>
<dbReference type="AlphaFoldDB" id="A0A507DJ53"/>
<dbReference type="VEuPathDB" id="FungiDB:SeMB42_g06553"/>
<dbReference type="GO" id="GO:0008270">
    <property type="term" value="F:zinc ion binding"/>
    <property type="evidence" value="ECO:0007669"/>
    <property type="project" value="UniProtKB-KW"/>
</dbReference>
<keyword evidence="1" id="KW-0862">Zinc</keyword>
<dbReference type="Pfam" id="PF10058">
    <property type="entry name" value="Zn_ribbon_10"/>
    <property type="match status" value="1"/>
</dbReference>
<feature type="transmembrane region" description="Helical" evidence="1">
    <location>
        <begin position="89"/>
        <end position="107"/>
    </location>
</feature>
<sequence>MASCDISRTKTEDTMWWWWWWKKPKDDDFEEKLSELDEAIRSLEIALSAIRIRERQALFSWLYYSLPSYLVMLLVYFKFMHPEQDKWELWLLKSAPVMVGPLIIYFVRKLISFSFGRWKNYEEMRLDNLRSRQKAMVEELKKRTKFYATKELIERYETPVKPMDGQQELDGVSGHPSRLHKPGGAGASPHNPPGLTRRKLPHDDPTPPARAPSQPNMQPIPTPITATPLNQFIDELSTPIPSSTRSDSVLYQPPARPLPSQRNWYDKIVDAVLGDEESPNSRYALICRQCLTHNGLVLPEEYANIKYKCMRCDFLNEHRSNPISIARQENLASHIDGSSAGTSGATQDPGKSRDILPGVPIKNEDQLDNEAMMFL</sequence>
<dbReference type="PANTHER" id="PTHR22166:SF12">
    <property type="entry name" value="ENDOPLASMIC RETICULUM JUNCTION FORMATION PROTEIN LUNAPARK"/>
    <property type="match status" value="1"/>
</dbReference>
<comment type="caution">
    <text evidence="5">The sequence shown here is derived from an EMBL/GenBank/DDBJ whole genome shotgun (WGS) entry which is preliminary data.</text>
</comment>
<dbReference type="InterPro" id="IPR019273">
    <property type="entry name" value="Lunapark_Znf"/>
</dbReference>
<proteinExistence type="inferred from homology"/>
<evidence type="ECO:0000313" key="5">
    <source>
        <dbReference type="EMBL" id="TPX51682.1"/>
    </source>
</evidence>
<organism evidence="5 6">
    <name type="scientific">Synchytrium endobioticum</name>
    <dbReference type="NCBI Taxonomy" id="286115"/>
    <lineage>
        <taxon>Eukaryota</taxon>
        <taxon>Fungi</taxon>
        <taxon>Fungi incertae sedis</taxon>
        <taxon>Chytridiomycota</taxon>
        <taxon>Chytridiomycota incertae sedis</taxon>
        <taxon>Chytridiomycetes</taxon>
        <taxon>Synchytriales</taxon>
        <taxon>Synchytriaceae</taxon>
        <taxon>Synchytrium</taxon>
    </lineage>
</organism>
<name>A0A507DJ53_9FUNG</name>
<comment type="domain">
    <text evidence="1">The C4-type zinc finger motif is necessary both for its ER three-way tubular junction localization and formation.</text>
</comment>
<evidence type="ECO:0000256" key="3">
    <source>
        <dbReference type="SAM" id="MobiDB-lite"/>
    </source>
</evidence>
<feature type="compositionally biased region" description="Polar residues" evidence="3">
    <location>
        <begin position="213"/>
        <end position="225"/>
    </location>
</feature>
<dbReference type="Proteomes" id="UP000320475">
    <property type="component" value="Unassembled WGS sequence"/>
</dbReference>
<keyword evidence="1" id="KW-0256">Endoplasmic reticulum</keyword>